<dbReference type="STRING" id="4081.A0A3Q7HF61"/>
<dbReference type="PaxDb" id="4081-Solyc07g063850.2.1"/>
<organism evidence="5">
    <name type="scientific">Solanum lycopersicum</name>
    <name type="common">Tomato</name>
    <name type="synonym">Lycopersicon esculentum</name>
    <dbReference type="NCBI Taxonomy" id="4081"/>
    <lineage>
        <taxon>Eukaryota</taxon>
        <taxon>Viridiplantae</taxon>
        <taxon>Streptophyta</taxon>
        <taxon>Embryophyta</taxon>
        <taxon>Tracheophyta</taxon>
        <taxon>Spermatophyta</taxon>
        <taxon>Magnoliopsida</taxon>
        <taxon>eudicotyledons</taxon>
        <taxon>Gunneridae</taxon>
        <taxon>Pentapetalae</taxon>
        <taxon>asterids</taxon>
        <taxon>lamiids</taxon>
        <taxon>Solanales</taxon>
        <taxon>Solanaceae</taxon>
        <taxon>Solanoideae</taxon>
        <taxon>Solaneae</taxon>
        <taxon>Solanum</taxon>
        <taxon>Solanum subgen. Lycopersicon</taxon>
    </lineage>
</organism>
<dbReference type="PANTHER" id="PTHR31901">
    <property type="entry name" value="GH3 DOMAIN-CONTAINING PROTEIN"/>
    <property type="match status" value="1"/>
</dbReference>
<dbReference type="InterPro" id="IPR055377">
    <property type="entry name" value="GH3_M"/>
</dbReference>
<evidence type="ECO:0000259" key="4">
    <source>
        <dbReference type="Pfam" id="PF23572"/>
    </source>
</evidence>
<evidence type="ECO:0008006" key="7">
    <source>
        <dbReference type="Google" id="ProtNLM"/>
    </source>
</evidence>
<comment type="similarity">
    <text evidence="1">Belongs to the IAA-amido conjugating enzyme family.</text>
</comment>
<dbReference type="Proteomes" id="UP000004994">
    <property type="component" value="Chromosome 7"/>
</dbReference>
<dbReference type="SMR" id="A0A3Q7HF61"/>
<evidence type="ECO:0000256" key="2">
    <source>
        <dbReference type="ARBA" id="ARBA00022598"/>
    </source>
</evidence>
<accession>A0A3Q7HF61</accession>
<evidence type="ECO:0000313" key="5">
    <source>
        <dbReference type="EnsemblPlants" id="Solyc07g063850.3.1"/>
    </source>
</evidence>
<dbReference type="PANTHER" id="PTHR31901:SF9">
    <property type="entry name" value="GH3 DOMAIN-CONTAINING PROTEIN"/>
    <property type="match status" value="1"/>
</dbReference>
<dbReference type="GO" id="GO:0010279">
    <property type="term" value="F:indole-3-acetic acid amido synthetase activity"/>
    <property type="evidence" value="ECO:0000318"/>
    <property type="project" value="GO_Central"/>
</dbReference>
<dbReference type="Pfam" id="PF03321">
    <property type="entry name" value="GH3"/>
    <property type="match status" value="1"/>
</dbReference>
<name>A0A3Q7HF61_SOLLC</name>
<dbReference type="InParanoid" id="A0A3Q7HF61"/>
<protein>
    <recommendedName>
        <fullName evidence="7">Indole-3-acetic acid-amido synthetase GH3.6</fullName>
    </recommendedName>
</protein>
<dbReference type="KEGG" id="sly:101262636"/>
<evidence type="ECO:0000313" key="6">
    <source>
        <dbReference type="Proteomes" id="UP000004994"/>
    </source>
</evidence>
<dbReference type="InterPro" id="IPR004993">
    <property type="entry name" value="GH3"/>
</dbReference>
<keyword evidence="2" id="KW-0436">Ligase</keyword>
<feature type="domain" description="GH3 C-terminal" evidence="4">
    <location>
        <begin position="455"/>
        <end position="574"/>
    </location>
</feature>
<dbReference type="GO" id="GO:0005737">
    <property type="term" value="C:cytoplasm"/>
    <property type="evidence" value="ECO:0000318"/>
    <property type="project" value="GO_Central"/>
</dbReference>
<evidence type="ECO:0000259" key="3">
    <source>
        <dbReference type="Pfam" id="PF23571"/>
    </source>
</evidence>
<dbReference type="Pfam" id="PF23572">
    <property type="entry name" value="GH3_C"/>
    <property type="match status" value="1"/>
</dbReference>
<proteinExistence type="inferred from homology"/>
<dbReference type="Pfam" id="PF23571">
    <property type="entry name" value="GH3_M"/>
    <property type="match status" value="1"/>
</dbReference>
<dbReference type="InterPro" id="IPR055378">
    <property type="entry name" value="GH3_C"/>
</dbReference>
<sequence>MPEAPKSDVVTEKNKQILDFIEEATTNVDEIQKQVLAEILRENAHVEYLQRHGLNGHVDRENFKKIMPVITYEDIQSDITRIANGDKSQILCSQPISEFLTSSGTSGGERKLMPTIEEELARRSQLYSLLMPVMSQFVPDLEKGKGMYFLFIKSEAKTPGGLPARPVLTSYYKSPHFKNRQPDPYTNYTSPNETILCSDSYQSMYSQMLCGLCQNKQVLRVGAVFASGFIRAIRFLEKHWPLLCHDIRVGTINSQITDLSIREAVMNILKPDTNLADFVEAECSKNSWQGIITRLWPNTKYIDVIVTGTMSQYIPTLDYYSNGLPLVCTMYASSECYFGVNLNPLCKPSEVAYTLIPTMGYFEFLPVHRNNGVSNSIAMPKSLNEKEQQELVDLVDVKIGQEYELIVTTYAGLYRYRVGDVLRVAGFKNNAPQFNFICRKNVVLSIDSDKTDEVELQNAVKNAVTHLMPFDAHVTEYTSYADTTTTIPGHYVLYWELNVNGSTPVPPSVFEDCCLTIEESLNSVYRQGRASDKSIGPLEIKIVESGTFDKLMDYAISLGASINQYKTPRCVKFEPIVELLNSRVVSNYFSPKCPKWVPGHKQWNNMN</sequence>
<dbReference type="GeneID" id="101262636"/>
<dbReference type="AlphaFoldDB" id="A0A3Q7HF61"/>
<gene>
    <name evidence="5" type="primary">GH3-9</name>
</gene>
<dbReference type="FunCoup" id="A0A3Q7HF61">
    <property type="interactions" value="1253"/>
</dbReference>
<dbReference type="OMA" id="LYWELAL"/>
<reference evidence="5" key="2">
    <citation type="submission" date="2019-01" db="UniProtKB">
        <authorList>
            <consortium name="EnsemblPlants"/>
        </authorList>
    </citation>
    <scope>IDENTIFICATION</scope>
    <source>
        <strain evidence="5">cv. Heinz 1706</strain>
    </source>
</reference>
<dbReference type="RefSeq" id="XP_004244168.1">
    <property type="nucleotide sequence ID" value="XM_004244120.5"/>
</dbReference>
<reference evidence="5" key="1">
    <citation type="journal article" date="2012" name="Nature">
        <title>The tomato genome sequence provides insights into fleshy fruit evolution.</title>
        <authorList>
            <consortium name="Tomato Genome Consortium"/>
        </authorList>
    </citation>
    <scope>NUCLEOTIDE SEQUENCE [LARGE SCALE GENOMIC DNA]</scope>
    <source>
        <strain evidence="5">cv. Heinz 1706</strain>
    </source>
</reference>
<dbReference type="EnsemblPlants" id="Solyc07g063850.3.1">
    <property type="protein sequence ID" value="Solyc07g063850.3.1"/>
    <property type="gene ID" value="Solyc07g063850.3"/>
</dbReference>
<dbReference type="OrthoDB" id="10004661at2759"/>
<keyword evidence="6" id="KW-1185">Reference proteome</keyword>
<feature type="domain" description="GH3 middle" evidence="3">
    <location>
        <begin position="353"/>
        <end position="439"/>
    </location>
</feature>
<evidence type="ECO:0000256" key="1">
    <source>
        <dbReference type="ARBA" id="ARBA00008068"/>
    </source>
</evidence>
<dbReference type="Gramene" id="Solyc07g063850.3.1">
    <property type="protein sequence ID" value="Solyc07g063850.3.1"/>
    <property type="gene ID" value="Solyc07g063850.3"/>
</dbReference>